<dbReference type="HOGENOM" id="CLU_1315592_0_0_1"/>
<sequence length="209" mass="23283">MLAGLSFPSISIRGNCELCHLDQETPAHLCFMLRSSHLLLPATPPSTHEMTSCKNTDGVETPPNICWTPGVVRQLRIFRSTTSQVPQFSEFILLFCLPLLLPSFGHFFGERGRDFLRLTGNTRQYLLRNSVSVFTHSFAPFFGLRLHPEQPPTLFGQRSVCPAPLSATREEGTPASNHQEHAIYHAGGLSRTIRLILRQASIVFGGILE</sequence>
<dbReference type="Proteomes" id="UP000007129">
    <property type="component" value="Unassembled WGS sequence"/>
</dbReference>
<evidence type="ECO:0000313" key="1">
    <source>
        <dbReference type="EMBL" id="EKG15630.1"/>
    </source>
</evidence>
<dbReference type="VEuPathDB" id="FungiDB:MPH_07065"/>
<dbReference type="EMBL" id="AHHD01000293">
    <property type="protein sequence ID" value="EKG15630.1"/>
    <property type="molecule type" value="Genomic_DNA"/>
</dbReference>
<organism evidence="1 2">
    <name type="scientific">Macrophomina phaseolina (strain MS6)</name>
    <name type="common">Charcoal rot fungus</name>
    <dbReference type="NCBI Taxonomy" id="1126212"/>
    <lineage>
        <taxon>Eukaryota</taxon>
        <taxon>Fungi</taxon>
        <taxon>Dikarya</taxon>
        <taxon>Ascomycota</taxon>
        <taxon>Pezizomycotina</taxon>
        <taxon>Dothideomycetes</taxon>
        <taxon>Dothideomycetes incertae sedis</taxon>
        <taxon>Botryosphaeriales</taxon>
        <taxon>Botryosphaeriaceae</taxon>
        <taxon>Macrophomina</taxon>
    </lineage>
</organism>
<protein>
    <submittedName>
        <fullName evidence="1">Uncharacterized protein</fullName>
    </submittedName>
</protein>
<dbReference type="AlphaFoldDB" id="K2SFP0"/>
<name>K2SFP0_MACPH</name>
<gene>
    <name evidence="1" type="ORF">MPH_07065</name>
</gene>
<proteinExistence type="predicted"/>
<accession>K2SFP0</accession>
<dbReference type="InParanoid" id="K2SFP0"/>
<evidence type="ECO:0000313" key="2">
    <source>
        <dbReference type="Proteomes" id="UP000007129"/>
    </source>
</evidence>
<reference evidence="1 2" key="1">
    <citation type="journal article" date="2012" name="BMC Genomics">
        <title>Tools to kill: Genome of one of the most destructive plant pathogenic fungi Macrophomina phaseolina.</title>
        <authorList>
            <person name="Islam M.S."/>
            <person name="Haque M.S."/>
            <person name="Islam M.M."/>
            <person name="Emdad E.M."/>
            <person name="Halim A."/>
            <person name="Hossen Q.M.M."/>
            <person name="Hossain M.Z."/>
            <person name="Ahmed B."/>
            <person name="Rahim S."/>
            <person name="Rahman M.S."/>
            <person name="Alam M.M."/>
            <person name="Hou S."/>
            <person name="Wan X."/>
            <person name="Saito J.A."/>
            <person name="Alam M."/>
        </authorList>
    </citation>
    <scope>NUCLEOTIDE SEQUENCE [LARGE SCALE GENOMIC DNA]</scope>
    <source>
        <strain evidence="1 2">MS6</strain>
    </source>
</reference>
<comment type="caution">
    <text evidence="1">The sequence shown here is derived from an EMBL/GenBank/DDBJ whole genome shotgun (WGS) entry which is preliminary data.</text>
</comment>